<evidence type="ECO:0000256" key="10">
    <source>
        <dbReference type="ARBA" id="ARBA00023180"/>
    </source>
</evidence>
<keyword evidence="10" id="KW-0325">Glycoprotein</keyword>
<keyword evidence="9" id="KW-0675">Receptor</keyword>
<sequence>MTISVLLCHSRQALLLNKSASSKPSAYPNVASWKLEEEGNGDCCSWDGVKCNEETGLVIKLDLSSSCLYGSINSTTTLFHLVHLQWLSLADNDFNHSQIPSQIINLSSLSHLNLSGVLKFLSHLDVSDCRLSGTIPPLLGNLTELVYLDLSSNNISGQIPNSLSNLIQLNHLDISRNYGLGQNSYTLSWMSKLTKLTYLGLTRINLAGEIPSWFMNLTQLTNLKMNGNQLTGQIPDWLMRLN</sequence>
<dbReference type="PANTHER" id="PTHR48061">
    <property type="entry name" value="LEUCINE-RICH REPEAT RECEPTOR PROTEIN KINASE EMS1-LIKE-RELATED"/>
    <property type="match status" value="1"/>
</dbReference>
<comment type="caution">
    <text evidence="12">The sequence shown here is derived from an EMBL/GenBank/DDBJ whole genome shotgun (WGS) entry which is preliminary data.</text>
</comment>
<keyword evidence="8" id="KW-0472">Membrane</keyword>
<dbReference type="FunFam" id="3.80.10.10:FF:000041">
    <property type="entry name" value="LRR receptor-like serine/threonine-protein kinase ERECTA"/>
    <property type="match status" value="1"/>
</dbReference>
<protein>
    <recommendedName>
        <fullName evidence="11">Leucine-rich repeat-containing N-terminal plant-type domain-containing protein</fullName>
    </recommendedName>
</protein>
<evidence type="ECO:0000256" key="3">
    <source>
        <dbReference type="ARBA" id="ARBA00022614"/>
    </source>
</evidence>
<organism evidence="12 13">
    <name type="scientific">Dipteronia dyeriana</name>
    <dbReference type="NCBI Taxonomy" id="168575"/>
    <lineage>
        <taxon>Eukaryota</taxon>
        <taxon>Viridiplantae</taxon>
        <taxon>Streptophyta</taxon>
        <taxon>Embryophyta</taxon>
        <taxon>Tracheophyta</taxon>
        <taxon>Spermatophyta</taxon>
        <taxon>Magnoliopsida</taxon>
        <taxon>eudicotyledons</taxon>
        <taxon>Gunneridae</taxon>
        <taxon>Pentapetalae</taxon>
        <taxon>rosids</taxon>
        <taxon>malvids</taxon>
        <taxon>Sapindales</taxon>
        <taxon>Sapindaceae</taxon>
        <taxon>Hippocastanoideae</taxon>
        <taxon>Acereae</taxon>
        <taxon>Dipteronia</taxon>
    </lineage>
</organism>
<feature type="domain" description="Leucine-rich repeat-containing N-terminal plant-type" evidence="11">
    <location>
        <begin position="11"/>
        <end position="52"/>
    </location>
</feature>
<dbReference type="Pfam" id="PF00560">
    <property type="entry name" value="LRR_1"/>
    <property type="match status" value="1"/>
</dbReference>
<name>A0AAD9U132_9ROSI</name>
<dbReference type="InterPro" id="IPR032675">
    <property type="entry name" value="LRR_dom_sf"/>
</dbReference>
<dbReference type="AlphaFoldDB" id="A0AAD9U132"/>
<keyword evidence="4" id="KW-0812">Transmembrane</keyword>
<evidence type="ECO:0000256" key="6">
    <source>
        <dbReference type="ARBA" id="ARBA00022737"/>
    </source>
</evidence>
<accession>A0AAD9U132</accession>
<evidence type="ECO:0000256" key="5">
    <source>
        <dbReference type="ARBA" id="ARBA00022729"/>
    </source>
</evidence>
<evidence type="ECO:0000313" key="12">
    <source>
        <dbReference type="EMBL" id="KAK2645400.1"/>
    </source>
</evidence>
<evidence type="ECO:0000256" key="4">
    <source>
        <dbReference type="ARBA" id="ARBA00022692"/>
    </source>
</evidence>
<dbReference type="PROSITE" id="PS51450">
    <property type="entry name" value="LRR"/>
    <property type="match status" value="1"/>
</dbReference>
<dbReference type="Pfam" id="PF08263">
    <property type="entry name" value="LRRNT_2"/>
    <property type="match status" value="1"/>
</dbReference>
<keyword evidence="7" id="KW-1133">Transmembrane helix</keyword>
<dbReference type="GO" id="GO:0016020">
    <property type="term" value="C:membrane"/>
    <property type="evidence" value="ECO:0007669"/>
    <property type="project" value="UniProtKB-SubCell"/>
</dbReference>
<dbReference type="Proteomes" id="UP001280121">
    <property type="component" value="Unassembled WGS sequence"/>
</dbReference>
<keyword evidence="6" id="KW-0677">Repeat</keyword>
<dbReference type="PANTHER" id="PTHR48061:SF12">
    <property type="entry name" value="DISEASE RESISTANCE LIKE PROTEIN"/>
    <property type="match status" value="1"/>
</dbReference>
<proteinExistence type="inferred from homology"/>
<evidence type="ECO:0000256" key="7">
    <source>
        <dbReference type="ARBA" id="ARBA00022989"/>
    </source>
</evidence>
<comment type="similarity">
    <text evidence="2">Belongs to the RLP family.</text>
</comment>
<evidence type="ECO:0000256" key="1">
    <source>
        <dbReference type="ARBA" id="ARBA00004479"/>
    </source>
</evidence>
<dbReference type="InterPro" id="IPR001611">
    <property type="entry name" value="Leu-rich_rpt"/>
</dbReference>
<evidence type="ECO:0000313" key="13">
    <source>
        <dbReference type="Proteomes" id="UP001280121"/>
    </source>
</evidence>
<dbReference type="EMBL" id="JANJYI010000006">
    <property type="protein sequence ID" value="KAK2645400.1"/>
    <property type="molecule type" value="Genomic_DNA"/>
</dbReference>
<comment type="subcellular location">
    <subcellularLocation>
        <location evidence="1">Membrane</location>
        <topology evidence="1">Single-pass type I membrane protein</topology>
    </subcellularLocation>
</comment>
<reference evidence="12" key="1">
    <citation type="journal article" date="2023" name="Plant J.">
        <title>Genome sequences and population genomics provide insights into the demographic history, inbreeding, and mutation load of two 'living fossil' tree species of Dipteronia.</title>
        <authorList>
            <person name="Feng Y."/>
            <person name="Comes H.P."/>
            <person name="Chen J."/>
            <person name="Zhu S."/>
            <person name="Lu R."/>
            <person name="Zhang X."/>
            <person name="Li P."/>
            <person name="Qiu J."/>
            <person name="Olsen K.M."/>
            <person name="Qiu Y."/>
        </authorList>
    </citation>
    <scope>NUCLEOTIDE SEQUENCE</scope>
    <source>
        <strain evidence="12">KIB01</strain>
    </source>
</reference>
<dbReference type="SUPFAM" id="SSF52058">
    <property type="entry name" value="L domain-like"/>
    <property type="match status" value="1"/>
</dbReference>
<keyword evidence="5" id="KW-0732">Signal</keyword>
<dbReference type="Pfam" id="PF13855">
    <property type="entry name" value="LRR_8"/>
    <property type="match status" value="1"/>
</dbReference>
<dbReference type="InterPro" id="IPR013210">
    <property type="entry name" value="LRR_N_plant-typ"/>
</dbReference>
<evidence type="ECO:0000256" key="8">
    <source>
        <dbReference type="ARBA" id="ARBA00023136"/>
    </source>
</evidence>
<evidence type="ECO:0000256" key="2">
    <source>
        <dbReference type="ARBA" id="ARBA00009592"/>
    </source>
</evidence>
<evidence type="ECO:0000259" key="11">
    <source>
        <dbReference type="Pfam" id="PF08263"/>
    </source>
</evidence>
<keyword evidence="13" id="KW-1185">Reference proteome</keyword>
<gene>
    <name evidence="12" type="ORF">Ddye_020595</name>
</gene>
<dbReference type="Gene3D" id="3.80.10.10">
    <property type="entry name" value="Ribonuclease Inhibitor"/>
    <property type="match status" value="3"/>
</dbReference>
<dbReference type="InterPro" id="IPR046956">
    <property type="entry name" value="RLP23-like"/>
</dbReference>
<evidence type="ECO:0000256" key="9">
    <source>
        <dbReference type="ARBA" id="ARBA00023170"/>
    </source>
</evidence>
<keyword evidence="3" id="KW-0433">Leucine-rich repeat</keyword>